<dbReference type="AlphaFoldDB" id="A0A0G4I3U3"/>
<feature type="compositionally biased region" description="Basic residues" evidence="1">
    <location>
        <begin position="69"/>
        <end position="79"/>
    </location>
</feature>
<sequence length="263" mass="28706">MSRTVQKRKWQKGLAQAGESSTDFPIYSSPGSPSRAFGSFVRLRRLSLRTMKKEETEEGRREGGNGANTKKRPHGKSRGQRAVQKNLPAIQFSVGLQEIVTQPWNKAHEGLKVEQDAHEANQGGIDGCKHESRTASPSRTAGEGQQKDFLEVSRQVVGSGGETEGSSGKGAEVTAHRAQTGQREEFEEGPMDIAALRDRRSKQTVIKQGTTEPAKNAFEPEMYRRVEKPGNDGARHSMGGMSNAFEPERSDEIGFPCLDPAGG</sequence>
<reference evidence="2" key="1">
    <citation type="submission" date="2014-11" db="EMBL/GenBank/DDBJ databases">
        <authorList>
            <person name="Otto D Thomas"/>
            <person name="Naeem Raeece"/>
        </authorList>
    </citation>
    <scope>NUCLEOTIDE SEQUENCE</scope>
</reference>
<feature type="compositionally biased region" description="Basic residues" evidence="1">
    <location>
        <begin position="1"/>
        <end position="11"/>
    </location>
</feature>
<organism evidence="2">
    <name type="scientific">Chromera velia CCMP2878</name>
    <dbReference type="NCBI Taxonomy" id="1169474"/>
    <lineage>
        <taxon>Eukaryota</taxon>
        <taxon>Sar</taxon>
        <taxon>Alveolata</taxon>
        <taxon>Colpodellida</taxon>
        <taxon>Chromeraceae</taxon>
        <taxon>Chromera</taxon>
    </lineage>
</organism>
<dbReference type="EMBL" id="CDMZ01005007">
    <property type="protein sequence ID" value="CEM51642.1"/>
    <property type="molecule type" value="Genomic_DNA"/>
</dbReference>
<gene>
    <name evidence="2" type="ORF">Cvel_10757</name>
</gene>
<feature type="compositionally biased region" description="Polar residues" evidence="1">
    <location>
        <begin position="203"/>
        <end position="213"/>
    </location>
</feature>
<feature type="region of interest" description="Disordered" evidence="1">
    <location>
        <begin position="1"/>
        <end position="84"/>
    </location>
</feature>
<dbReference type="VEuPathDB" id="CryptoDB:Cvel_10757"/>
<feature type="compositionally biased region" description="Basic and acidic residues" evidence="1">
    <location>
        <begin position="51"/>
        <end position="63"/>
    </location>
</feature>
<evidence type="ECO:0000256" key="1">
    <source>
        <dbReference type="SAM" id="MobiDB-lite"/>
    </source>
</evidence>
<protein>
    <submittedName>
        <fullName evidence="2">Uncharacterized protein</fullName>
    </submittedName>
</protein>
<proteinExistence type="predicted"/>
<accession>A0A0G4I3U3</accession>
<feature type="region of interest" description="Disordered" evidence="1">
    <location>
        <begin position="114"/>
        <end position="263"/>
    </location>
</feature>
<evidence type="ECO:0000313" key="2">
    <source>
        <dbReference type="EMBL" id="CEM51642.1"/>
    </source>
</evidence>
<feature type="compositionally biased region" description="Basic and acidic residues" evidence="1">
    <location>
        <begin position="221"/>
        <end position="235"/>
    </location>
</feature>
<name>A0A0G4I3U3_9ALVE</name>